<feature type="transmembrane region" description="Helical" evidence="1">
    <location>
        <begin position="305"/>
        <end position="329"/>
    </location>
</feature>
<keyword evidence="3" id="KW-1185">Reference proteome</keyword>
<feature type="transmembrane region" description="Helical" evidence="1">
    <location>
        <begin position="492"/>
        <end position="515"/>
    </location>
</feature>
<evidence type="ECO:0000256" key="1">
    <source>
        <dbReference type="SAM" id="Phobius"/>
    </source>
</evidence>
<name>A0A1Y1VAN7_9FUNG</name>
<sequence length="646" mass="75128">MYDPIIISQLCKYDDKLLGIPISMTFTVFYSNYLLLNQYNRKIPETWEEMIDTGKYILNEERKKDNNNLTGYIGLFNENERVVYSLYEFIYSFRNSIDTGFPEVGSQPFIDALEMMKTIKNELSSEEEFRSDDSYAVNKIFSGQSIFVKYWILGEPYINGVVYNITTTPGFKKGISSSIVSGYNLGIYKDIDKEKIDAAIVALMNIGSKEIQREFLLKRKLVSSIKSLYDEEEVCNKITECALFKGIQPLNNPFTNSERTDHYSIKFKNYIYEFLYGNKTAQEISQKIIDLTKIYQISINTSDSYIGLISIIVISTIAILMFFSLIALFKENFGPFFTFLSTDFWILSVIGTILILCIPFTNFGNITNTNCYLNSLFHSLGFTLILIPFLYELAIKFPIENIISKRIKKFKYLFLFFFILVDIIWNGLLLIEPFYIEEININDGKNFEVCKAKSTLSKIILIIKWSYLIIIILVTLLLIFTEWNIESTYYDLRFFMAVIYIDILGILLIICFNLIIINNYIIYFLIRECIYLIVAISNYILIYGFRLVFGFIKKKDIRIEFINKINKGFIDDKTELTIQPSTIQSSFVNDFNINSITDNNGTMKNDTNHHYDINITDSIDTGDSALSQNRSIYSKIMYIHFKTKSE</sequence>
<proteinExistence type="predicted"/>
<comment type="caution">
    <text evidence="2">The sequence shown here is derived from an EMBL/GenBank/DDBJ whole genome shotgun (WGS) entry which is preliminary data.</text>
</comment>
<evidence type="ECO:0000313" key="2">
    <source>
        <dbReference type="EMBL" id="ORX50628.1"/>
    </source>
</evidence>
<dbReference type="OrthoDB" id="10547990at2759"/>
<dbReference type="EMBL" id="MCFH01000020">
    <property type="protein sequence ID" value="ORX50628.1"/>
    <property type="molecule type" value="Genomic_DNA"/>
</dbReference>
<keyword evidence="1" id="KW-0472">Membrane</keyword>
<keyword evidence="1" id="KW-0812">Transmembrane</keyword>
<dbReference type="STRING" id="1754191.A0A1Y1VAN7"/>
<feature type="transmembrane region" description="Helical" evidence="1">
    <location>
        <begin position="373"/>
        <end position="391"/>
    </location>
</feature>
<reference evidence="2 3" key="1">
    <citation type="submission" date="2016-08" db="EMBL/GenBank/DDBJ databases">
        <title>Genomes of anaerobic fungi encode conserved fungal cellulosomes for biomass hydrolysis.</title>
        <authorList>
            <consortium name="DOE Joint Genome Institute"/>
            <person name="Haitjema C.H."/>
            <person name="Gilmore S.P."/>
            <person name="Henske J.K."/>
            <person name="Solomon K.V."/>
            <person name="De Groot R."/>
            <person name="Kuo A."/>
            <person name="Mondo S.J."/>
            <person name="Salamov A.A."/>
            <person name="Labutti K."/>
            <person name="Zhao Z."/>
            <person name="Chiniquy J."/>
            <person name="Barry K."/>
            <person name="Brewer H.M."/>
            <person name="Purvine S.O."/>
            <person name="Wright A.T."/>
            <person name="Boxma B."/>
            <person name="Van Alen T."/>
            <person name="Hackstein J.H."/>
            <person name="Baker S.E."/>
            <person name="Grigoriev I.V."/>
            <person name="O'Malley M.A."/>
        </authorList>
    </citation>
    <scope>NUCLEOTIDE SEQUENCE [LARGE SCALE GENOMIC DNA]</scope>
    <source>
        <strain evidence="3">finn</strain>
    </source>
</reference>
<reference evidence="2 3" key="2">
    <citation type="submission" date="2016-08" db="EMBL/GenBank/DDBJ databases">
        <title>Pervasive Adenine N6-methylation of Active Genes in Fungi.</title>
        <authorList>
            <consortium name="DOE Joint Genome Institute"/>
            <person name="Mondo S.J."/>
            <person name="Dannebaum R.O."/>
            <person name="Kuo R.C."/>
            <person name="Labutti K."/>
            <person name="Haridas S."/>
            <person name="Kuo A."/>
            <person name="Salamov A."/>
            <person name="Ahrendt S.R."/>
            <person name="Lipzen A."/>
            <person name="Sullivan W."/>
            <person name="Andreopoulos W.B."/>
            <person name="Clum A."/>
            <person name="Lindquist E."/>
            <person name="Daum C."/>
            <person name="Ramamoorthy G.K."/>
            <person name="Gryganskyi A."/>
            <person name="Culley D."/>
            <person name="Magnuson J.K."/>
            <person name="James T.Y."/>
            <person name="O'Malley M.A."/>
            <person name="Stajich J.E."/>
            <person name="Spatafora J.W."/>
            <person name="Visel A."/>
            <person name="Grigoriev I.V."/>
        </authorList>
    </citation>
    <scope>NUCLEOTIDE SEQUENCE [LARGE SCALE GENOMIC DNA]</scope>
    <source>
        <strain evidence="3">finn</strain>
    </source>
</reference>
<dbReference type="Gene3D" id="3.40.190.10">
    <property type="entry name" value="Periplasmic binding protein-like II"/>
    <property type="match status" value="2"/>
</dbReference>
<feature type="transmembrane region" description="Helical" evidence="1">
    <location>
        <begin position="456"/>
        <end position="480"/>
    </location>
</feature>
<protein>
    <recommendedName>
        <fullName evidence="4">Periplasmic binding protein-like II</fullName>
    </recommendedName>
</protein>
<dbReference type="Proteomes" id="UP000193719">
    <property type="component" value="Unassembled WGS sequence"/>
</dbReference>
<evidence type="ECO:0008006" key="4">
    <source>
        <dbReference type="Google" id="ProtNLM"/>
    </source>
</evidence>
<evidence type="ECO:0000313" key="3">
    <source>
        <dbReference type="Proteomes" id="UP000193719"/>
    </source>
</evidence>
<dbReference type="SUPFAM" id="SSF53850">
    <property type="entry name" value="Periplasmic binding protein-like II"/>
    <property type="match status" value="1"/>
</dbReference>
<feature type="transmembrane region" description="Helical" evidence="1">
    <location>
        <begin position="521"/>
        <end position="545"/>
    </location>
</feature>
<keyword evidence="1" id="KW-1133">Transmembrane helix</keyword>
<gene>
    <name evidence="2" type="ORF">BCR36DRAFT_54015</name>
</gene>
<feature type="transmembrane region" description="Helical" evidence="1">
    <location>
        <begin position="336"/>
        <end position="361"/>
    </location>
</feature>
<organism evidence="2 3">
    <name type="scientific">Piromyces finnis</name>
    <dbReference type="NCBI Taxonomy" id="1754191"/>
    <lineage>
        <taxon>Eukaryota</taxon>
        <taxon>Fungi</taxon>
        <taxon>Fungi incertae sedis</taxon>
        <taxon>Chytridiomycota</taxon>
        <taxon>Chytridiomycota incertae sedis</taxon>
        <taxon>Neocallimastigomycetes</taxon>
        <taxon>Neocallimastigales</taxon>
        <taxon>Neocallimastigaceae</taxon>
        <taxon>Piromyces</taxon>
    </lineage>
</organism>
<dbReference type="AlphaFoldDB" id="A0A1Y1VAN7"/>
<feature type="transmembrane region" description="Helical" evidence="1">
    <location>
        <begin position="412"/>
        <end position="436"/>
    </location>
</feature>
<accession>A0A1Y1VAN7</accession>